<evidence type="ECO:0000313" key="1">
    <source>
        <dbReference type="EMBL" id="NDV90775.1"/>
    </source>
</evidence>
<dbReference type="NCBIfam" id="TIGR02444">
    <property type="entry name" value="TIGR02444 family protein"/>
    <property type="match status" value="1"/>
</dbReference>
<comment type="caution">
    <text evidence="1">The sequence shown here is derived from an EMBL/GenBank/DDBJ whole genome shotgun (WGS) entry which is preliminary data.</text>
</comment>
<proteinExistence type="predicted"/>
<reference evidence="1 2" key="1">
    <citation type="submission" date="2020-01" db="EMBL/GenBank/DDBJ databases">
        <authorList>
            <person name="Chen J."/>
            <person name="Zhu S."/>
            <person name="Yang J."/>
        </authorList>
    </citation>
    <scope>NUCLEOTIDE SEQUENCE [LARGE SCALE GENOMIC DNA]</scope>
    <source>
        <strain evidence="1 2">345S023</strain>
    </source>
</reference>
<organism evidence="1 2">
    <name type="scientific">Alteromonas profundi</name>
    <dbReference type="NCBI Taxonomy" id="2696062"/>
    <lineage>
        <taxon>Bacteria</taxon>
        <taxon>Pseudomonadati</taxon>
        <taxon>Pseudomonadota</taxon>
        <taxon>Gammaproteobacteria</taxon>
        <taxon>Alteromonadales</taxon>
        <taxon>Alteromonadaceae</taxon>
        <taxon>Alteromonas/Salinimonas group</taxon>
        <taxon>Alteromonas</taxon>
    </lineage>
</organism>
<name>A0A7X5LL77_9ALTE</name>
<keyword evidence="2" id="KW-1185">Reference proteome</keyword>
<dbReference type="EMBL" id="JAAAWN010000006">
    <property type="protein sequence ID" value="NDV90775.1"/>
    <property type="molecule type" value="Genomic_DNA"/>
</dbReference>
<dbReference type="Pfam" id="PF09523">
    <property type="entry name" value="DUF2390"/>
    <property type="match status" value="1"/>
</dbReference>
<dbReference type="Proteomes" id="UP000470213">
    <property type="component" value="Unassembled WGS sequence"/>
</dbReference>
<sequence length="169" mass="19167">MTRNNSKLTDEGFWQYSVTTYQRNDIAPIAITLQDRFGVNVNILLLVCWCIEHGVIINLLQLRYVAEEVSAKSGPLEVLRRKRKAAKPKKGELTEAYEALKQQELTLEREQQAVLVQRVNECQLTQIAGQGEHVTSMMNASIAAFINLYQLKDKAEARALLSLLLKQLP</sequence>
<protein>
    <submittedName>
        <fullName evidence="1">TIGR02444 family protein</fullName>
    </submittedName>
</protein>
<dbReference type="InterPro" id="IPR012659">
    <property type="entry name" value="CHP02444"/>
</dbReference>
<evidence type="ECO:0000313" key="2">
    <source>
        <dbReference type="Proteomes" id="UP000470213"/>
    </source>
</evidence>
<dbReference type="RefSeq" id="WP_163084368.1">
    <property type="nucleotide sequence ID" value="NZ_JAAAWN010000006.1"/>
</dbReference>
<gene>
    <name evidence="1" type="ORF">GTH32_06125</name>
</gene>
<dbReference type="AlphaFoldDB" id="A0A7X5LL77"/>
<accession>A0A7X5LL77</accession>